<evidence type="ECO:0000259" key="1">
    <source>
        <dbReference type="Pfam" id="PF00561"/>
    </source>
</evidence>
<dbReference type="InterPro" id="IPR000073">
    <property type="entry name" value="AB_hydrolase_1"/>
</dbReference>
<dbReference type="InterPro" id="IPR029058">
    <property type="entry name" value="AB_hydrolase_fold"/>
</dbReference>
<name>A0ABQ2QYP7_9ACTN</name>
<sequence>MRDARVRADGSRIRWVELPGAEPVRAFVHGLGASSAPYFTPAVTHPALSGHRTLMIDMLGFGISDRPADFGYTLEGHADMLAAALTEAGVGTAEVVAHSMGGAVATVLAVRHPHLVSALVLVDSNLDPTDPAPRPGSSGIAGYTEEDFLRYGWAETMERVGPHWAATMRLAGPEALHRSAVHLVRCAVPYGGATRTVRELLLELTIPRAFLHPEADGAPDGAAGLAAAGVDVMAVPDCGHNIMIDNVDGFAHAVAATLRRTRGAYGRTPGR</sequence>
<dbReference type="EMBL" id="BMQJ01000007">
    <property type="protein sequence ID" value="GGP99702.1"/>
    <property type="molecule type" value="Genomic_DNA"/>
</dbReference>
<evidence type="ECO:0000313" key="3">
    <source>
        <dbReference type="Proteomes" id="UP000611554"/>
    </source>
</evidence>
<dbReference type="RefSeq" id="WP_189247278.1">
    <property type="nucleotide sequence ID" value="NZ_BMQJ01000007.1"/>
</dbReference>
<dbReference type="Gene3D" id="3.40.50.1820">
    <property type="entry name" value="alpha/beta hydrolase"/>
    <property type="match status" value="1"/>
</dbReference>
<organism evidence="2 3">
    <name type="scientific">Streptosporangium pseudovulgare</name>
    <dbReference type="NCBI Taxonomy" id="35765"/>
    <lineage>
        <taxon>Bacteria</taxon>
        <taxon>Bacillati</taxon>
        <taxon>Actinomycetota</taxon>
        <taxon>Actinomycetes</taxon>
        <taxon>Streptosporangiales</taxon>
        <taxon>Streptosporangiaceae</taxon>
        <taxon>Streptosporangium</taxon>
    </lineage>
</organism>
<keyword evidence="2" id="KW-0378">Hydrolase</keyword>
<dbReference type="PANTHER" id="PTHR43798">
    <property type="entry name" value="MONOACYLGLYCEROL LIPASE"/>
    <property type="match status" value="1"/>
</dbReference>
<dbReference type="PANTHER" id="PTHR43798:SF33">
    <property type="entry name" value="HYDROLASE, PUTATIVE (AFU_ORTHOLOGUE AFUA_2G14860)-RELATED"/>
    <property type="match status" value="1"/>
</dbReference>
<dbReference type="Pfam" id="PF00561">
    <property type="entry name" value="Abhydrolase_1"/>
    <property type="match status" value="1"/>
</dbReference>
<protein>
    <submittedName>
        <fullName evidence="2">Alpha/beta hydrolase</fullName>
    </submittedName>
</protein>
<gene>
    <name evidence="2" type="ORF">GCM10010140_32190</name>
</gene>
<keyword evidence="3" id="KW-1185">Reference proteome</keyword>
<comment type="caution">
    <text evidence="2">The sequence shown here is derived from an EMBL/GenBank/DDBJ whole genome shotgun (WGS) entry which is preliminary data.</text>
</comment>
<dbReference type="PRINTS" id="PR00111">
    <property type="entry name" value="ABHYDROLASE"/>
</dbReference>
<dbReference type="InterPro" id="IPR050266">
    <property type="entry name" value="AB_hydrolase_sf"/>
</dbReference>
<proteinExistence type="predicted"/>
<dbReference type="Proteomes" id="UP000611554">
    <property type="component" value="Unassembled WGS sequence"/>
</dbReference>
<dbReference type="GO" id="GO:0016787">
    <property type="term" value="F:hydrolase activity"/>
    <property type="evidence" value="ECO:0007669"/>
    <property type="project" value="UniProtKB-KW"/>
</dbReference>
<accession>A0ABQ2QYP7</accession>
<dbReference type="SUPFAM" id="SSF53474">
    <property type="entry name" value="alpha/beta-Hydrolases"/>
    <property type="match status" value="1"/>
</dbReference>
<reference evidence="3" key="1">
    <citation type="journal article" date="2019" name="Int. J. Syst. Evol. Microbiol.">
        <title>The Global Catalogue of Microorganisms (GCM) 10K type strain sequencing project: providing services to taxonomists for standard genome sequencing and annotation.</title>
        <authorList>
            <consortium name="The Broad Institute Genomics Platform"/>
            <consortium name="The Broad Institute Genome Sequencing Center for Infectious Disease"/>
            <person name="Wu L."/>
            <person name="Ma J."/>
        </authorList>
    </citation>
    <scope>NUCLEOTIDE SEQUENCE [LARGE SCALE GENOMIC DNA]</scope>
    <source>
        <strain evidence="3">JCM 3115</strain>
    </source>
</reference>
<evidence type="ECO:0000313" key="2">
    <source>
        <dbReference type="EMBL" id="GGP99702.1"/>
    </source>
</evidence>
<feature type="domain" description="AB hydrolase-1" evidence="1">
    <location>
        <begin position="27"/>
        <end position="129"/>
    </location>
</feature>